<proteinExistence type="inferred from homology"/>
<dbReference type="GO" id="GO:0005840">
    <property type="term" value="C:ribosome"/>
    <property type="evidence" value="ECO:0007669"/>
    <property type="project" value="UniProtKB-KW"/>
</dbReference>
<evidence type="ECO:0000256" key="5">
    <source>
        <dbReference type="ARBA" id="ARBA00041214"/>
    </source>
</evidence>
<keyword evidence="2" id="KW-0689">Ribosomal protein</keyword>
<name>A0ABF7PHE8_GIAIC</name>
<reference evidence="6" key="1">
    <citation type="journal article" date="2007" name="Science">
        <title>Genomic minimalism in the early diverging intestinal parasite Giardia lamblia.</title>
        <authorList>
            <person name="Morrison H.G."/>
            <person name="McArthur A.G."/>
            <person name="Gillin F.D."/>
            <person name="Aley S.B."/>
            <person name="Adam R.D."/>
            <person name="Olsen G.J."/>
            <person name="Best A.A."/>
            <person name="Cande W.Z."/>
            <person name="Chen F."/>
            <person name="Cipriano M.J."/>
            <person name="Davids B.J."/>
            <person name="Dawson S.C."/>
            <person name="Elmendorf H.G."/>
            <person name="Hehl A.B."/>
            <person name="Holder M.E."/>
            <person name="Huse S.M."/>
            <person name="Kim U.U."/>
            <person name="Lasek-Nesselquist E."/>
            <person name="Manning G."/>
            <person name="Nigam A."/>
            <person name="Nixon J.E."/>
            <person name="Palm D."/>
            <person name="Passamaneck N.E."/>
            <person name="Prabhu A."/>
            <person name="Reich C.I."/>
            <person name="Reiner D.S."/>
            <person name="Samuelson J."/>
            <person name="Svard S.G."/>
            <person name="Sogin M.L."/>
        </authorList>
    </citation>
    <scope>NUCLEOTIDE SEQUENCE</scope>
    <source>
        <strain evidence="6">WB C6</strain>
    </source>
</reference>
<keyword evidence="3" id="KW-0687">Ribonucleoprotein</keyword>
<dbReference type="PANTHER" id="PTHR10064">
    <property type="entry name" value="60S RIBOSOMAL PROTEIN L22"/>
    <property type="match status" value="1"/>
</dbReference>
<protein>
    <recommendedName>
        <fullName evidence="4">Large ribosomal subunit protein eL22</fullName>
    </recommendedName>
    <alternativeName>
        <fullName evidence="5">60S ribosomal protein L22</fullName>
    </alternativeName>
</protein>
<evidence type="ECO:0000256" key="1">
    <source>
        <dbReference type="ARBA" id="ARBA00007817"/>
    </source>
</evidence>
<comment type="similarity">
    <text evidence="1">Belongs to the eukaryotic ribosomal protein eL22 family.</text>
</comment>
<dbReference type="SMR" id="A0ABF7PHE8"/>
<dbReference type="EMBL" id="AACB02000055">
    <property type="protein sequence ID" value="EDO76784.1"/>
    <property type="molecule type" value="Genomic_DNA"/>
</dbReference>
<dbReference type="PANTHER" id="PTHR10064:SF0">
    <property type="entry name" value="FI24544P1-RELATED"/>
    <property type="match status" value="1"/>
</dbReference>
<evidence type="ECO:0000313" key="6">
    <source>
        <dbReference type="EMBL" id="EDO76784.1"/>
    </source>
</evidence>
<gene>
    <name evidence="6" type="ORF">GL50803_16044</name>
</gene>
<dbReference type="Pfam" id="PF01776">
    <property type="entry name" value="Ribosomal_L22e"/>
    <property type="match status" value="1"/>
</dbReference>
<accession>A0ABF7PHE8</accession>
<comment type="caution">
    <text evidence="6">The sequence shown here is derived from an EMBL/GenBank/DDBJ whole genome shotgun (WGS) entry which is preliminary data.</text>
</comment>
<evidence type="ECO:0000256" key="3">
    <source>
        <dbReference type="ARBA" id="ARBA00023274"/>
    </source>
</evidence>
<dbReference type="InterPro" id="IPR002671">
    <property type="entry name" value="Ribosomal_eL22"/>
</dbReference>
<dbReference type="InterPro" id="IPR038526">
    <property type="entry name" value="Ribosomal_eL22_sf"/>
</dbReference>
<dbReference type="AlphaFoldDB" id="A0ABF7PHE8"/>
<dbReference type="KEGG" id="gla:GL50803_0016044"/>
<dbReference type="GeneID" id="5697329"/>
<dbReference type="GO" id="GO:1990904">
    <property type="term" value="C:ribonucleoprotein complex"/>
    <property type="evidence" value="ECO:0007669"/>
    <property type="project" value="UniProtKB-KW"/>
</dbReference>
<dbReference type="FunFam" id="3.30.1360.210:FF:000010">
    <property type="entry name" value="LSU ribosomal protein L22E"/>
    <property type="match status" value="1"/>
</dbReference>
<sequence>MEGQWILFPDQIVNHLCRHADHRLQARVSSKSNLKSNYAYYFSPSSEMRPRIKKCVKKEQGNIRFAVDCSAGKDLELNLNEFADYVRTHFKINNRKHGVAEKVACSVEGDSLVIQTTGYEFAKRYVKYLTKRFLYQDYQGVFRVLSTDKETYTLKPYTIEDDDDEAGTDDE</sequence>
<dbReference type="Gene3D" id="3.30.1360.210">
    <property type="match status" value="1"/>
</dbReference>
<evidence type="ECO:0000256" key="4">
    <source>
        <dbReference type="ARBA" id="ARBA00040613"/>
    </source>
</evidence>
<evidence type="ECO:0000256" key="2">
    <source>
        <dbReference type="ARBA" id="ARBA00022980"/>
    </source>
</evidence>
<organism evidence="6">
    <name type="scientific">Giardia intestinalis (strain ATCC 50803 / WB clone C6)</name>
    <name type="common">Giardia lamblia</name>
    <dbReference type="NCBI Taxonomy" id="184922"/>
    <lineage>
        <taxon>Eukaryota</taxon>
        <taxon>Metamonada</taxon>
        <taxon>Diplomonadida</taxon>
        <taxon>Hexamitidae</taxon>
        <taxon>Giardiinae</taxon>
        <taxon>Giardia</taxon>
    </lineage>
</organism>